<dbReference type="AlphaFoldDB" id="A0A7S1Z5G3"/>
<name>A0A7S1Z5G3_TRICV</name>
<evidence type="ECO:0000313" key="1">
    <source>
        <dbReference type="EMBL" id="CAD9328940.1"/>
    </source>
</evidence>
<protein>
    <submittedName>
        <fullName evidence="1">Uncharacterized protein</fullName>
    </submittedName>
</protein>
<organism evidence="1">
    <name type="scientific">Trieres chinensis</name>
    <name type="common">Marine centric diatom</name>
    <name type="synonym">Odontella sinensis</name>
    <dbReference type="NCBI Taxonomy" id="1514140"/>
    <lineage>
        <taxon>Eukaryota</taxon>
        <taxon>Sar</taxon>
        <taxon>Stramenopiles</taxon>
        <taxon>Ochrophyta</taxon>
        <taxon>Bacillariophyta</taxon>
        <taxon>Mediophyceae</taxon>
        <taxon>Biddulphiophycidae</taxon>
        <taxon>Eupodiscales</taxon>
        <taxon>Parodontellaceae</taxon>
        <taxon>Trieres</taxon>
    </lineage>
</organism>
<accession>A0A7S1Z5G3</accession>
<reference evidence="1" key="1">
    <citation type="submission" date="2021-01" db="EMBL/GenBank/DDBJ databases">
        <authorList>
            <person name="Corre E."/>
            <person name="Pelletier E."/>
            <person name="Niang G."/>
            <person name="Scheremetjew M."/>
            <person name="Finn R."/>
            <person name="Kale V."/>
            <person name="Holt S."/>
            <person name="Cochrane G."/>
            <person name="Meng A."/>
            <person name="Brown T."/>
            <person name="Cohen L."/>
        </authorList>
    </citation>
    <scope>NUCLEOTIDE SEQUENCE</scope>
    <source>
        <strain evidence="1">Grunow 1884</strain>
    </source>
</reference>
<gene>
    <name evidence="1" type="ORF">OSIN01602_LOCUS4922</name>
</gene>
<sequence length="390" mass="44052">MAPSHRGFRIHEPASLFSFLVAGAAVGYVLSECSHRLRHIGVKGLRLSVLGAHGNPSEKIILNQPLQPLSKSMVGHEVATDASRLLDFALIGNIDSTFEAYLLKYGEIVMAPTELCIMNGNQTDDLVDFVYKRIQGNSTEQGVLFQDGKRQTTGLVCPDDVTTVEALTRFETLFPSTKLVIFIQNPVVLFQEMYNDLAYHKHPNKLPSPNELVGSCANKRCGGYTRGCGDTESICTDRMKLHHQLSHFGKTPMSVDEKKLLRVDVRTIPTRNEILLFEHQQVFGEKAFSQNATKDLSTFLRLKHSLPEVHHAIRPQELYQEKQKRTHFINICDDEHKKARDILLRIAHEASIWICDYFINSTDVTVSSREVFTDLVEEWRSDPCVDGFLS</sequence>
<proteinExistence type="predicted"/>
<dbReference type="EMBL" id="HBGO01008953">
    <property type="protein sequence ID" value="CAD9328940.1"/>
    <property type="molecule type" value="Transcribed_RNA"/>
</dbReference>